<keyword evidence="4" id="KW-1185">Reference proteome</keyword>
<dbReference type="PANTHER" id="PTHR11552">
    <property type="entry name" value="GLUCOSE-METHANOL-CHOLINE GMC OXIDOREDUCTASE"/>
    <property type="match status" value="1"/>
</dbReference>
<comment type="caution">
    <text evidence="3">The sequence shown here is derived from an EMBL/GenBank/DDBJ whole genome shotgun (WGS) entry which is preliminary data.</text>
</comment>
<dbReference type="PROSITE" id="PS00624">
    <property type="entry name" value="GMC_OXRED_2"/>
    <property type="match status" value="1"/>
</dbReference>
<proteinExistence type="inferred from homology"/>
<dbReference type="Pfam" id="PF00732">
    <property type="entry name" value="GMC_oxred_N"/>
    <property type="match status" value="1"/>
</dbReference>
<gene>
    <name evidence="3" type="ORF">QM012_005087</name>
</gene>
<dbReference type="EMBL" id="JASGXD010000021">
    <property type="protein sequence ID" value="KAK5999681.1"/>
    <property type="molecule type" value="Genomic_DNA"/>
</dbReference>
<protein>
    <recommendedName>
        <fullName evidence="2">Glucose-methanol-choline oxidoreductase N-terminal domain-containing protein</fullName>
    </recommendedName>
</protein>
<dbReference type="Gene3D" id="3.50.50.60">
    <property type="entry name" value="FAD/NAD(P)-binding domain"/>
    <property type="match status" value="1"/>
</dbReference>
<name>A0ABR0T6Q6_AURPU</name>
<dbReference type="SUPFAM" id="SSF54373">
    <property type="entry name" value="FAD-linked reductases, C-terminal domain"/>
    <property type="match status" value="1"/>
</dbReference>
<dbReference type="InterPro" id="IPR007867">
    <property type="entry name" value="GMC_OxRtase_C"/>
</dbReference>
<dbReference type="PIRSF" id="PIRSF000137">
    <property type="entry name" value="Alcohol_oxidase"/>
    <property type="match status" value="1"/>
</dbReference>
<sequence length="643" mass="70378">MTTHVEGRQYDIIFAGGGTAACVAAGRLAVADPNLSILLVEGGRNNYNDPTVVNPAMYIAHLAPDSQTALFYQANSEEALNGRKAIVPCGGILGGGSSINFMMYTRAQGVDFDDWDTEGWTAKDLLPLMKRLETYHLTDPDIDQSLHGHEGPIHISHGTYFQEEAAQDVLDASIATGHEVTADAQDLHKDIRGLKGVGVFSKWAKYISPEGKRQDAAHAYIHPLMQSGGYPNLHLLLNSKVTRVTFDENNHANGIEYVPTPSSQPVGMGGVQNTGPFQVIARRMVVVSAGALGTPSILERSGVGSKEVLERLDIPVVSNLPDVGEHYQDHHLILYPYKTSLKPSETVDGLLSGRKDFGEAIQNQDRMLGWNAIDVCSKIRPTDKEIEAMGPKFKEHWNKDFKDRPTRPVMLTGVVQGFLGDHKVLPQREDGEPQQYCMVGAYTAYPYSRGDIHITSKDVMTPASFNTGFFKAEADVQKQIWAYKKQREIYRRTNAYSGELDFGHPKFPAGSKAALQDGPVARFSSQEDRNNLSEIEYSAEDDEAIEKHVRDNVNTTWHSLGTCRMAPRDKGGVVDATLNVYGVTGLKLCDLSICPGNVGANTNNTALLVGEKAADILAKDLGLGEVGQSLRRMDSADPRTEKV</sequence>
<feature type="domain" description="Glucose-methanol-choline oxidoreductase N-terminal" evidence="2">
    <location>
        <begin position="290"/>
        <end position="304"/>
    </location>
</feature>
<reference evidence="3 4" key="1">
    <citation type="submission" date="2023-11" db="EMBL/GenBank/DDBJ databases">
        <title>Draft genome sequence and annotation of the polyextremotolerant black yeast-like fungus Aureobasidium pullulans NRRL 62042.</title>
        <authorList>
            <person name="Dielentheis-Frenken M.R.E."/>
            <person name="Wibberg D."/>
            <person name="Blank L.M."/>
            <person name="Tiso T."/>
        </authorList>
    </citation>
    <scope>NUCLEOTIDE SEQUENCE [LARGE SCALE GENOMIC DNA]</scope>
    <source>
        <strain evidence="3 4">NRRL 62042</strain>
    </source>
</reference>
<dbReference type="PANTHER" id="PTHR11552:SF78">
    <property type="entry name" value="GLUCOSE-METHANOL-CHOLINE OXIDOREDUCTASE N-TERMINAL DOMAIN-CONTAINING PROTEIN"/>
    <property type="match status" value="1"/>
</dbReference>
<dbReference type="InterPro" id="IPR036188">
    <property type="entry name" value="FAD/NAD-bd_sf"/>
</dbReference>
<evidence type="ECO:0000313" key="3">
    <source>
        <dbReference type="EMBL" id="KAK5999681.1"/>
    </source>
</evidence>
<organism evidence="3 4">
    <name type="scientific">Aureobasidium pullulans</name>
    <name type="common">Black yeast</name>
    <name type="synonym">Pullularia pullulans</name>
    <dbReference type="NCBI Taxonomy" id="5580"/>
    <lineage>
        <taxon>Eukaryota</taxon>
        <taxon>Fungi</taxon>
        <taxon>Dikarya</taxon>
        <taxon>Ascomycota</taxon>
        <taxon>Pezizomycotina</taxon>
        <taxon>Dothideomycetes</taxon>
        <taxon>Dothideomycetidae</taxon>
        <taxon>Dothideales</taxon>
        <taxon>Saccotheciaceae</taxon>
        <taxon>Aureobasidium</taxon>
    </lineage>
</organism>
<accession>A0ABR0T6Q6</accession>
<evidence type="ECO:0000256" key="1">
    <source>
        <dbReference type="ARBA" id="ARBA00010790"/>
    </source>
</evidence>
<comment type="similarity">
    <text evidence="1">Belongs to the GMC oxidoreductase family.</text>
</comment>
<dbReference type="InterPro" id="IPR000172">
    <property type="entry name" value="GMC_OxRdtase_N"/>
</dbReference>
<dbReference type="InterPro" id="IPR012132">
    <property type="entry name" value="GMC_OxRdtase"/>
</dbReference>
<dbReference type="SUPFAM" id="SSF51905">
    <property type="entry name" value="FAD/NAD(P)-binding domain"/>
    <property type="match status" value="1"/>
</dbReference>
<evidence type="ECO:0000259" key="2">
    <source>
        <dbReference type="PROSITE" id="PS00624"/>
    </source>
</evidence>
<evidence type="ECO:0000313" key="4">
    <source>
        <dbReference type="Proteomes" id="UP001341245"/>
    </source>
</evidence>
<dbReference type="Proteomes" id="UP001341245">
    <property type="component" value="Unassembled WGS sequence"/>
</dbReference>
<dbReference type="Pfam" id="PF05199">
    <property type="entry name" value="GMC_oxred_C"/>
    <property type="match status" value="1"/>
</dbReference>
<dbReference type="Gene3D" id="3.30.560.10">
    <property type="entry name" value="Glucose Oxidase, domain 3"/>
    <property type="match status" value="1"/>
</dbReference>